<dbReference type="OrthoDB" id="1938992at2759"/>
<evidence type="ECO:0000313" key="3">
    <source>
        <dbReference type="EMBL" id="KAF2460020.1"/>
    </source>
</evidence>
<feature type="compositionally biased region" description="Acidic residues" evidence="1">
    <location>
        <begin position="88"/>
        <end position="97"/>
    </location>
</feature>
<name>A0A6A6P7T4_9PEZI</name>
<organism evidence="3 4">
    <name type="scientific">Lineolata rhizophorae</name>
    <dbReference type="NCBI Taxonomy" id="578093"/>
    <lineage>
        <taxon>Eukaryota</taxon>
        <taxon>Fungi</taxon>
        <taxon>Dikarya</taxon>
        <taxon>Ascomycota</taxon>
        <taxon>Pezizomycotina</taxon>
        <taxon>Dothideomycetes</taxon>
        <taxon>Dothideomycetes incertae sedis</taxon>
        <taxon>Lineolatales</taxon>
        <taxon>Lineolataceae</taxon>
        <taxon>Lineolata</taxon>
    </lineage>
</organism>
<evidence type="ECO:0000313" key="4">
    <source>
        <dbReference type="Proteomes" id="UP000799766"/>
    </source>
</evidence>
<sequence length="203" mass="23178">MHEKVQLERLLDGLLGHDWLRVLGVTGVTDSEKKAYEPKRDYFIREVRALVDKFRVWKEEEKRMRGSGQKAGKGAPRYSKKGSKDTERDDDEEEEEAVDKQPPPSAERGDPRSSPPSHAAPPPPPPAARASRPEPAAPFTSFFKEPHRRDLAMGRTRHGSRTAYAFGHPVPDVPEKEFGLPDEWITPEALRDAARRRRRQKRE</sequence>
<keyword evidence="4" id="KW-1185">Reference proteome</keyword>
<dbReference type="InterPro" id="IPR029184">
    <property type="entry name" value="Sas4_dom"/>
</dbReference>
<proteinExistence type="predicted"/>
<dbReference type="GO" id="GO:0004402">
    <property type="term" value="F:histone acetyltransferase activity"/>
    <property type="evidence" value="ECO:0007669"/>
    <property type="project" value="TreeGrafter"/>
</dbReference>
<dbReference type="EMBL" id="MU001674">
    <property type="protein sequence ID" value="KAF2460020.1"/>
    <property type="molecule type" value="Genomic_DNA"/>
</dbReference>
<accession>A0A6A6P7T4</accession>
<dbReference type="PANTHER" id="PTHR38422:SF1">
    <property type="entry name" value="SOMETHING ABOUT SILENCING PROTEIN 4"/>
    <property type="match status" value="1"/>
</dbReference>
<feature type="compositionally biased region" description="Basic residues" evidence="1">
    <location>
        <begin position="194"/>
        <end position="203"/>
    </location>
</feature>
<dbReference type="PANTHER" id="PTHR38422">
    <property type="entry name" value="SOMETHING ABOUT SILENCING PROTEIN 4"/>
    <property type="match status" value="1"/>
</dbReference>
<dbReference type="Pfam" id="PF15460">
    <property type="entry name" value="SAS4"/>
    <property type="match status" value="1"/>
</dbReference>
<evidence type="ECO:0000259" key="2">
    <source>
        <dbReference type="Pfam" id="PF15460"/>
    </source>
</evidence>
<protein>
    <submittedName>
        <fullName evidence="3">Something about silencing, SAS, complex subunit 4-domain-containing protein</fullName>
    </submittedName>
</protein>
<reference evidence="3" key="1">
    <citation type="journal article" date="2020" name="Stud. Mycol.">
        <title>101 Dothideomycetes genomes: a test case for predicting lifestyles and emergence of pathogens.</title>
        <authorList>
            <person name="Haridas S."/>
            <person name="Albert R."/>
            <person name="Binder M."/>
            <person name="Bloem J."/>
            <person name="Labutti K."/>
            <person name="Salamov A."/>
            <person name="Andreopoulos B."/>
            <person name="Baker S."/>
            <person name="Barry K."/>
            <person name="Bills G."/>
            <person name="Bluhm B."/>
            <person name="Cannon C."/>
            <person name="Castanera R."/>
            <person name="Culley D."/>
            <person name="Daum C."/>
            <person name="Ezra D."/>
            <person name="Gonzalez J."/>
            <person name="Henrissat B."/>
            <person name="Kuo A."/>
            <person name="Liang C."/>
            <person name="Lipzen A."/>
            <person name="Lutzoni F."/>
            <person name="Magnuson J."/>
            <person name="Mondo S."/>
            <person name="Nolan M."/>
            <person name="Ohm R."/>
            <person name="Pangilinan J."/>
            <person name="Park H.-J."/>
            <person name="Ramirez L."/>
            <person name="Alfaro M."/>
            <person name="Sun H."/>
            <person name="Tritt A."/>
            <person name="Yoshinaga Y."/>
            <person name="Zwiers L.-H."/>
            <person name="Turgeon B."/>
            <person name="Goodwin S."/>
            <person name="Spatafora J."/>
            <person name="Crous P."/>
            <person name="Grigoriev I."/>
        </authorList>
    </citation>
    <scope>NUCLEOTIDE SEQUENCE</scope>
    <source>
        <strain evidence="3">ATCC 16933</strain>
    </source>
</reference>
<feature type="non-terminal residue" evidence="3">
    <location>
        <position position="203"/>
    </location>
</feature>
<dbReference type="InterPro" id="IPR038988">
    <property type="entry name" value="Sas4"/>
</dbReference>
<feature type="region of interest" description="Disordered" evidence="1">
    <location>
        <begin position="59"/>
        <end position="203"/>
    </location>
</feature>
<dbReference type="AlphaFoldDB" id="A0A6A6P7T4"/>
<dbReference type="GO" id="GO:0033255">
    <property type="term" value="C:SAS acetyltransferase complex"/>
    <property type="evidence" value="ECO:0007669"/>
    <property type="project" value="InterPro"/>
</dbReference>
<evidence type="ECO:0000256" key="1">
    <source>
        <dbReference type="SAM" id="MobiDB-lite"/>
    </source>
</evidence>
<feature type="compositionally biased region" description="Pro residues" evidence="1">
    <location>
        <begin position="118"/>
        <end position="127"/>
    </location>
</feature>
<gene>
    <name evidence="3" type="ORF">BDY21DRAFT_272449</name>
</gene>
<feature type="domain" description="Something about silencing protein 4" evidence="2">
    <location>
        <begin position="1"/>
        <end position="65"/>
    </location>
</feature>
<dbReference type="Proteomes" id="UP000799766">
    <property type="component" value="Unassembled WGS sequence"/>
</dbReference>
<feature type="compositionally biased region" description="Low complexity" evidence="1">
    <location>
        <begin position="128"/>
        <end position="138"/>
    </location>
</feature>